<evidence type="ECO:0000259" key="1">
    <source>
        <dbReference type="PROSITE" id="PS51163"/>
    </source>
</evidence>
<feature type="domain" description="YrdC-like" evidence="1">
    <location>
        <begin position="12"/>
        <end position="202"/>
    </location>
</feature>
<name>A0ABR4XLH0_9PORP</name>
<proteinExistence type="predicted"/>
<reference evidence="2 3" key="1">
    <citation type="submission" date="2014-08" db="EMBL/GenBank/DDBJ databases">
        <title>Porphyromonas canoris strain:OH2762 Genome sequencing.</title>
        <authorList>
            <person name="Wallis C."/>
            <person name="Deusch O."/>
            <person name="O'Flynn C."/>
            <person name="Davis I."/>
            <person name="Jospin G."/>
            <person name="Darling A.E."/>
            <person name="Coil D.A."/>
            <person name="Alexiev A."/>
            <person name="Horsfall A."/>
            <person name="Kirkwood N."/>
            <person name="Harris S."/>
            <person name="Eisen J.A."/>
        </authorList>
    </citation>
    <scope>NUCLEOTIDE SEQUENCE [LARGE SCALE GENOMIC DNA]</scope>
    <source>
        <strain evidence="3">COT-108 OH2762</strain>
    </source>
</reference>
<dbReference type="Proteomes" id="UP000030101">
    <property type="component" value="Unassembled WGS sequence"/>
</dbReference>
<evidence type="ECO:0000313" key="2">
    <source>
        <dbReference type="EMBL" id="KGN92760.1"/>
    </source>
</evidence>
<organism evidence="2 3">
    <name type="scientific">Porphyromonas canoris</name>
    <dbReference type="NCBI Taxonomy" id="36875"/>
    <lineage>
        <taxon>Bacteria</taxon>
        <taxon>Pseudomonadati</taxon>
        <taxon>Bacteroidota</taxon>
        <taxon>Bacteroidia</taxon>
        <taxon>Bacteroidales</taxon>
        <taxon>Porphyromonadaceae</taxon>
        <taxon>Porphyromonas</taxon>
    </lineage>
</organism>
<dbReference type="InterPro" id="IPR052532">
    <property type="entry name" value="SUA5_domain"/>
</dbReference>
<comment type="caution">
    <text evidence="2">The sequence shown here is derived from an EMBL/GenBank/DDBJ whole genome shotgun (WGS) entry which is preliminary data.</text>
</comment>
<dbReference type="PANTHER" id="PTHR42828:SF3">
    <property type="entry name" value="THREONYLCARBAMOYL-AMP SYNTHASE"/>
    <property type="match status" value="1"/>
</dbReference>
<sequence length="206" mass="22499">MLVRVFEDNPQSSVIAQVDEILSHGGVVIMPLDGRYCLVGDALQPHAVQTICDIKGLIKSVKTPLTIVCKDLSQASTYAKIDNASFSIMRQNVPGAFTFVLPAGGSLPKIFKQRKEVGVRIPQGGIINALFALRDEPLITASLPSAKADEDEAYLYHPELIEEEWGEKVDLILDAGEGAMERTTIVRLMDPDEIEIIREGAGELQL</sequence>
<protein>
    <recommendedName>
        <fullName evidence="1">YrdC-like domain-containing protein</fullName>
    </recommendedName>
</protein>
<dbReference type="InterPro" id="IPR017945">
    <property type="entry name" value="DHBP_synth_RibB-like_a/b_dom"/>
</dbReference>
<gene>
    <name evidence="2" type="ORF">HQ43_04555</name>
</gene>
<dbReference type="InterPro" id="IPR006070">
    <property type="entry name" value="Sua5-like_dom"/>
</dbReference>
<dbReference type="PROSITE" id="PS51163">
    <property type="entry name" value="YRDC"/>
    <property type="match status" value="1"/>
</dbReference>
<evidence type="ECO:0000313" key="3">
    <source>
        <dbReference type="Proteomes" id="UP000030101"/>
    </source>
</evidence>
<keyword evidence="3" id="KW-1185">Reference proteome</keyword>
<dbReference type="RefSeq" id="WP_036790164.1">
    <property type="nucleotide sequence ID" value="NZ_JQZV01000008.1"/>
</dbReference>
<dbReference type="Pfam" id="PF01300">
    <property type="entry name" value="Sua5_yciO_yrdC"/>
    <property type="match status" value="1"/>
</dbReference>
<dbReference type="SUPFAM" id="SSF55821">
    <property type="entry name" value="YrdC/RibB"/>
    <property type="match status" value="1"/>
</dbReference>
<dbReference type="Gene3D" id="3.90.870.10">
    <property type="entry name" value="DHBP synthase"/>
    <property type="match status" value="1"/>
</dbReference>
<dbReference type="NCBIfam" id="TIGR00057">
    <property type="entry name" value="L-threonylcarbamoyladenylate synthase"/>
    <property type="match status" value="1"/>
</dbReference>
<dbReference type="PANTHER" id="PTHR42828">
    <property type="entry name" value="DHBP SYNTHASE RIBB-LIKE ALPHA/BETA DOMAIN-CONTAINING PROTEIN"/>
    <property type="match status" value="1"/>
</dbReference>
<accession>A0ABR4XLH0</accession>
<dbReference type="EMBL" id="JQZV01000008">
    <property type="protein sequence ID" value="KGN92760.1"/>
    <property type="molecule type" value="Genomic_DNA"/>
</dbReference>